<evidence type="ECO:0000256" key="7">
    <source>
        <dbReference type="ARBA" id="ARBA00022840"/>
    </source>
</evidence>
<dbReference type="GO" id="GO:0000049">
    <property type="term" value="F:tRNA binding"/>
    <property type="evidence" value="ECO:0007669"/>
    <property type="project" value="InterPro"/>
</dbReference>
<dbReference type="RefSeq" id="WP_013266257.1">
    <property type="nucleotide sequence ID" value="NC_014374.1"/>
</dbReference>
<keyword evidence="8 11" id="KW-0460">Magnesium</keyword>
<feature type="binding site" evidence="11">
    <location>
        <position position="407"/>
    </location>
    <ligand>
        <name>Mg(2+)</name>
        <dbReference type="ChEBI" id="CHEBI:18420"/>
        <note>ligand shared with heterodimeric partner</note>
    </ligand>
</feature>
<dbReference type="Gene3D" id="3.30.930.10">
    <property type="entry name" value="Bira Bifunctional Protein, Domain 2"/>
    <property type="match status" value="1"/>
</dbReference>
<feature type="binding site" evidence="11">
    <location>
        <position position="405"/>
    </location>
    <ligand>
        <name>L-phenylalanine</name>
        <dbReference type="ChEBI" id="CHEBI:58095"/>
    </ligand>
</feature>
<keyword evidence="9 11" id="KW-0648">Protein biosynthesis</keyword>
<keyword evidence="7 11" id="KW-0067">ATP-binding</keyword>
<dbReference type="InterPro" id="IPR002319">
    <property type="entry name" value="Phenylalanyl-tRNA_Synthase"/>
</dbReference>
<keyword evidence="14" id="KW-1185">Reference proteome</keyword>
<dbReference type="Pfam" id="PF01409">
    <property type="entry name" value="tRNA-synt_2d"/>
    <property type="match status" value="1"/>
</dbReference>
<comment type="similarity">
    <text evidence="2 11">Belongs to the class-II aminoacyl-tRNA synthetase family. Phe-tRNA synthetase alpha subunit type 2 subfamily.</text>
</comment>
<keyword evidence="6 11" id="KW-0547">Nucleotide-binding</keyword>
<dbReference type="EMBL" id="CP001742">
    <property type="protein sequence ID" value="ADL18745.1"/>
    <property type="molecule type" value="Genomic_DNA"/>
</dbReference>
<sequence length="481" mass="53640">MAAEQLSPGELELLKKLASLGEPLDLEKSEELIGMPTSSAASLASLLEAKGLVKVDRRTVTRILLTERGEEALRNGLPEERLLELLEANNGSVAVDLARSSLGNDFNIAIGVAIKAGYVKIANGMITLVDHEGFKASVVNLKGGLRSIKEGGLVSEKIVDVLKGRGLVKVEQKNLVSIRLLPQGLSLATAKPSIAKLSHELIATGKWREYTLRPYDVSAEPPLRMPARKHFFAEFIEELKDLMKEMGFVEVSGPLVELELFNFDALFQPQDHPAREMHDTFWPDLPPADLSDYADIVARVKYEHEHGWGYQWDGSVASRRILRSQTTAVTIRVLASRPRPPIRFFTIDKVFRADPVDATHLSDFHQLDGIMGWKDFTFRDLLGFLSEFGKRLGLELKFKPAYFPFTEPSVEGYARIGSSMVEVFGAGLFRPEVLRIAGVDYQVGAWGMGVERLALARFGLHDVRDLYSKDYDFLRSFKVEV</sequence>
<dbReference type="OrthoDB" id="372178at2157"/>
<dbReference type="InterPro" id="IPR036388">
    <property type="entry name" value="WH-like_DNA-bd_sf"/>
</dbReference>
<dbReference type="Gene3D" id="1.10.10.10">
    <property type="entry name" value="Winged helix-like DNA-binding domain superfamily/Winged helix DNA-binding domain"/>
    <property type="match status" value="1"/>
</dbReference>
<dbReference type="SUPFAM" id="SSF55681">
    <property type="entry name" value="Class II aaRS and biotin synthetases"/>
    <property type="match status" value="1"/>
</dbReference>
<dbReference type="EC" id="6.1.1.20" evidence="11"/>
<dbReference type="GO" id="GO:0005524">
    <property type="term" value="F:ATP binding"/>
    <property type="evidence" value="ECO:0007669"/>
    <property type="project" value="UniProtKB-UniRule"/>
</dbReference>
<evidence type="ECO:0000256" key="4">
    <source>
        <dbReference type="ARBA" id="ARBA00022598"/>
    </source>
</evidence>
<evidence type="ECO:0000259" key="12">
    <source>
        <dbReference type="PROSITE" id="PS50862"/>
    </source>
</evidence>
<feature type="binding site" evidence="11">
    <location>
        <position position="429"/>
    </location>
    <ligand>
        <name>L-phenylalanine</name>
        <dbReference type="ChEBI" id="CHEBI:58095"/>
    </ligand>
</feature>
<dbReference type="InParanoid" id="D9Q0A7"/>
<evidence type="ECO:0000313" key="14">
    <source>
        <dbReference type="Proteomes" id="UP000000346"/>
    </source>
</evidence>
<comment type="cofactor">
    <cofactor evidence="11">
        <name>Mg(2+)</name>
        <dbReference type="ChEBI" id="CHEBI:18420"/>
    </cofactor>
    <text evidence="11">Binds 2 magnesium ions per tetramer.</text>
</comment>
<comment type="subcellular location">
    <subcellularLocation>
        <location evidence="1 11">Cytoplasm</location>
    </subcellularLocation>
</comment>
<feature type="binding site" evidence="11">
    <location>
        <begin position="366"/>
        <end position="368"/>
    </location>
    <ligand>
        <name>L-phenylalanine</name>
        <dbReference type="ChEBI" id="CHEBI:58095"/>
    </ligand>
</feature>
<dbReference type="Proteomes" id="UP000000346">
    <property type="component" value="Chromosome"/>
</dbReference>
<dbReference type="InterPro" id="IPR006195">
    <property type="entry name" value="aa-tRNA-synth_II"/>
</dbReference>
<protein>
    <recommendedName>
        <fullName evidence="11">Phenylalanine--tRNA ligase alpha subunit</fullName>
        <ecNumber evidence="11">6.1.1.20</ecNumber>
    </recommendedName>
    <alternativeName>
        <fullName evidence="11">Phenylalanyl-tRNA synthetase alpha subunit</fullName>
        <shortName evidence="11">PheRS</shortName>
    </alternativeName>
</protein>
<keyword evidence="10 11" id="KW-0030">Aminoacyl-tRNA synthetase</keyword>
<dbReference type="CDD" id="cd00496">
    <property type="entry name" value="PheRS_alpha_core"/>
    <property type="match status" value="1"/>
</dbReference>
<name>D9Q0A7_ACIS3</name>
<dbReference type="FunCoup" id="D9Q0A7">
    <property type="interactions" value="238"/>
</dbReference>
<reference evidence="13 14" key="1">
    <citation type="journal article" date="2010" name="Appl. Environ. Microbiol.">
        <title>The genome sequence of the crenarchaeon Acidilobus saccharovorans supports a new order, Acidilobales, and suggests an important ecological role in terrestrial acidic hot springs.</title>
        <authorList>
            <person name="Mardanov A.V."/>
            <person name="Svetlitchnyi V.A."/>
            <person name="Beletsky A.V."/>
            <person name="Prokofeva M.I."/>
            <person name="Bonch-Osmolovskaya E.A."/>
            <person name="Ravin N.V."/>
            <person name="Skryabin K.G."/>
        </authorList>
    </citation>
    <scope>NUCLEOTIDE SEQUENCE [LARGE SCALE GENOMIC DNA]</scope>
    <source>
        <strain evidence="14">DSM 16705 / JCM 18335 / VKM B-2471 / 345-15</strain>
    </source>
</reference>
<proteinExistence type="inferred from homology"/>
<dbReference type="PANTHER" id="PTHR11538">
    <property type="entry name" value="PHENYLALANYL-TRNA SYNTHETASE"/>
    <property type="match status" value="1"/>
</dbReference>
<keyword evidence="4 11" id="KW-0436">Ligase</keyword>
<dbReference type="GO" id="GO:0005737">
    <property type="term" value="C:cytoplasm"/>
    <property type="evidence" value="ECO:0007669"/>
    <property type="project" value="UniProtKB-SubCell"/>
</dbReference>
<evidence type="ECO:0000256" key="1">
    <source>
        <dbReference type="ARBA" id="ARBA00004496"/>
    </source>
</evidence>
<accession>D9Q0A7</accession>
<evidence type="ECO:0000256" key="9">
    <source>
        <dbReference type="ARBA" id="ARBA00022917"/>
    </source>
</evidence>
<dbReference type="eggNOG" id="arCOG00410">
    <property type="taxonomic scope" value="Archaea"/>
</dbReference>
<dbReference type="STRING" id="666510.ASAC_0338"/>
<dbReference type="HAMAP" id="MF_00282">
    <property type="entry name" value="Phe_tRNA_synth_alpha2"/>
    <property type="match status" value="1"/>
</dbReference>
<dbReference type="PANTHER" id="PTHR11538:SF40">
    <property type="entry name" value="PHENYLALANINE--TRNA LIGASE ALPHA SUBUNIT"/>
    <property type="match status" value="1"/>
</dbReference>
<dbReference type="InterPro" id="IPR045864">
    <property type="entry name" value="aa-tRNA-synth_II/BPL/LPL"/>
</dbReference>
<comment type="catalytic activity">
    <reaction evidence="11">
        <text>tRNA(Phe) + L-phenylalanine + ATP = L-phenylalanyl-tRNA(Phe) + AMP + diphosphate + H(+)</text>
        <dbReference type="Rhea" id="RHEA:19413"/>
        <dbReference type="Rhea" id="RHEA-COMP:9668"/>
        <dbReference type="Rhea" id="RHEA-COMP:9699"/>
        <dbReference type="ChEBI" id="CHEBI:15378"/>
        <dbReference type="ChEBI" id="CHEBI:30616"/>
        <dbReference type="ChEBI" id="CHEBI:33019"/>
        <dbReference type="ChEBI" id="CHEBI:58095"/>
        <dbReference type="ChEBI" id="CHEBI:78442"/>
        <dbReference type="ChEBI" id="CHEBI:78531"/>
        <dbReference type="ChEBI" id="CHEBI:456215"/>
        <dbReference type="EC" id="6.1.1.20"/>
    </reaction>
</comment>
<feature type="domain" description="Aminoacyl-transfer RNA synthetases class-II family profile" evidence="12">
    <location>
        <begin position="239"/>
        <end position="476"/>
    </location>
</feature>
<evidence type="ECO:0000256" key="3">
    <source>
        <dbReference type="ARBA" id="ARBA00022490"/>
    </source>
</evidence>
<dbReference type="GO" id="GO:0004826">
    <property type="term" value="F:phenylalanine-tRNA ligase activity"/>
    <property type="evidence" value="ECO:0007669"/>
    <property type="project" value="UniProtKB-UniRule"/>
</dbReference>
<organism evidence="13 14">
    <name type="scientific">Acidilobus saccharovorans (strain DSM 16705 / JCM 18335 / VKM B-2471 / 345-15)</name>
    <dbReference type="NCBI Taxonomy" id="666510"/>
    <lineage>
        <taxon>Archaea</taxon>
        <taxon>Thermoproteota</taxon>
        <taxon>Thermoprotei</taxon>
        <taxon>Acidilobales</taxon>
        <taxon>Acidilobaceae</taxon>
        <taxon>Acidilobus</taxon>
    </lineage>
</organism>
<dbReference type="HOGENOM" id="CLU_025086_2_2_2"/>
<evidence type="ECO:0000256" key="11">
    <source>
        <dbReference type="HAMAP-Rule" id="MF_00282"/>
    </source>
</evidence>
<dbReference type="KEGG" id="asc:ASAC_0338"/>
<evidence type="ECO:0000313" key="13">
    <source>
        <dbReference type="EMBL" id="ADL18745.1"/>
    </source>
</evidence>
<dbReference type="InterPro" id="IPR004529">
    <property type="entry name" value="Phe-tRNA-synth_IIc_asu"/>
</dbReference>
<keyword evidence="3 11" id="KW-0963">Cytoplasm</keyword>
<dbReference type="PROSITE" id="PS50862">
    <property type="entry name" value="AA_TRNA_LIGASE_II"/>
    <property type="match status" value="1"/>
</dbReference>
<comment type="subunit">
    <text evidence="11">Tetramer of two alpha and two beta subunits.</text>
</comment>
<dbReference type="NCBIfam" id="TIGR00468">
    <property type="entry name" value="pheS"/>
    <property type="match status" value="1"/>
</dbReference>
<feature type="binding site" evidence="11">
    <location>
        <position position="327"/>
    </location>
    <ligand>
        <name>L-phenylalanine</name>
        <dbReference type="ChEBI" id="CHEBI:58095"/>
    </ligand>
</feature>
<evidence type="ECO:0000256" key="8">
    <source>
        <dbReference type="ARBA" id="ARBA00022842"/>
    </source>
</evidence>
<gene>
    <name evidence="11" type="primary">pheS</name>
    <name evidence="13" type="ordered locus">ASAC_0338</name>
</gene>
<evidence type="ECO:0000256" key="10">
    <source>
        <dbReference type="ARBA" id="ARBA00023146"/>
    </source>
</evidence>
<dbReference type="AlphaFoldDB" id="D9Q0A7"/>
<evidence type="ECO:0000256" key="6">
    <source>
        <dbReference type="ARBA" id="ARBA00022741"/>
    </source>
</evidence>
<dbReference type="InterPro" id="IPR022917">
    <property type="entry name" value="Phe_tRNA_ligase_alpha_bac/arc"/>
</dbReference>
<dbReference type="GO" id="GO:0000287">
    <property type="term" value="F:magnesium ion binding"/>
    <property type="evidence" value="ECO:0007669"/>
    <property type="project" value="UniProtKB-UniRule"/>
</dbReference>
<evidence type="ECO:0000256" key="5">
    <source>
        <dbReference type="ARBA" id="ARBA00022723"/>
    </source>
</evidence>
<dbReference type="GeneID" id="9498561"/>
<evidence type="ECO:0000256" key="2">
    <source>
        <dbReference type="ARBA" id="ARBA00006703"/>
    </source>
</evidence>
<dbReference type="GO" id="GO:0006432">
    <property type="term" value="P:phenylalanyl-tRNA aminoacylation"/>
    <property type="evidence" value="ECO:0007669"/>
    <property type="project" value="UniProtKB-UniRule"/>
</dbReference>
<keyword evidence="5 11" id="KW-0479">Metal-binding</keyword>
<dbReference type="NCBIfam" id="NF003210">
    <property type="entry name" value="PRK04172.1"/>
    <property type="match status" value="1"/>
</dbReference>